<evidence type="ECO:0000313" key="1">
    <source>
        <dbReference type="EMBL" id="RIA79842.1"/>
    </source>
</evidence>
<organism evidence="1 2">
    <name type="scientific">Glomus cerebriforme</name>
    <dbReference type="NCBI Taxonomy" id="658196"/>
    <lineage>
        <taxon>Eukaryota</taxon>
        <taxon>Fungi</taxon>
        <taxon>Fungi incertae sedis</taxon>
        <taxon>Mucoromycota</taxon>
        <taxon>Glomeromycotina</taxon>
        <taxon>Glomeromycetes</taxon>
        <taxon>Glomerales</taxon>
        <taxon>Glomeraceae</taxon>
        <taxon>Glomus</taxon>
    </lineage>
</organism>
<comment type="caution">
    <text evidence="1">The sequence shown here is derived from an EMBL/GenBank/DDBJ whole genome shotgun (WGS) entry which is preliminary data.</text>
</comment>
<gene>
    <name evidence="1" type="ORF">C1645_745656</name>
</gene>
<dbReference type="AlphaFoldDB" id="A0A397S2X3"/>
<protein>
    <submittedName>
        <fullName evidence="1">Uncharacterized protein</fullName>
    </submittedName>
</protein>
<dbReference type="EMBL" id="QKYT01001124">
    <property type="protein sequence ID" value="RIA79842.1"/>
    <property type="molecule type" value="Genomic_DNA"/>
</dbReference>
<dbReference type="STRING" id="658196.A0A397S2X3"/>
<accession>A0A397S2X3</accession>
<evidence type="ECO:0000313" key="2">
    <source>
        <dbReference type="Proteomes" id="UP000265703"/>
    </source>
</evidence>
<keyword evidence="2" id="KW-1185">Reference proteome</keyword>
<proteinExistence type="predicted"/>
<dbReference type="OrthoDB" id="2303713at2759"/>
<reference evidence="1 2" key="1">
    <citation type="submission" date="2018-06" db="EMBL/GenBank/DDBJ databases">
        <title>Comparative genomics reveals the genomic features of Rhizophagus irregularis, R. cerebriforme, R. diaphanum and Gigaspora rosea, and their symbiotic lifestyle signature.</title>
        <authorList>
            <person name="Morin E."/>
            <person name="San Clemente H."/>
            <person name="Chen E.C.H."/>
            <person name="De La Providencia I."/>
            <person name="Hainaut M."/>
            <person name="Kuo A."/>
            <person name="Kohler A."/>
            <person name="Murat C."/>
            <person name="Tang N."/>
            <person name="Roy S."/>
            <person name="Loubradou J."/>
            <person name="Henrissat B."/>
            <person name="Grigoriev I.V."/>
            <person name="Corradi N."/>
            <person name="Roux C."/>
            <person name="Martin F.M."/>
        </authorList>
    </citation>
    <scope>NUCLEOTIDE SEQUENCE [LARGE SCALE GENOMIC DNA]</scope>
    <source>
        <strain evidence="1 2">DAOM 227022</strain>
    </source>
</reference>
<sequence length="190" mass="22005">MDGNMTGIEFDDVLFQQLLRYSDVTFKATDLAGKQRIPLHIKFNYFKILQDPPERITDDNILFRCYEGYPHFDFILGRTFIQVSISNFTTHNTKSADIEKAFTDKTNQKNQIENYLDNAYGSRHKAYIDSSTKKFIVTCNGQTVHDFHIVYICGKLGNPNHTGKVKDFPDILHINLDELKLKLFGNLLME</sequence>
<dbReference type="Proteomes" id="UP000265703">
    <property type="component" value="Unassembled WGS sequence"/>
</dbReference>
<name>A0A397S2X3_9GLOM</name>